<keyword evidence="4" id="KW-0963">Cytoplasm</keyword>
<dbReference type="InterPro" id="IPR001288">
    <property type="entry name" value="Translation_initiation_fac_3"/>
</dbReference>
<keyword evidence="3 4" id="KW-0648">Protein biosynthesis</keyword>
<evidence type="ECO:0000256" key="7">
    <source>
        <dbReference type="SAM" id="MobiDB-lite"/>
    </source>
</evidence>
<dbReference type="Pfam" id="PF05198">
    <property type="entry name" value="IF3_N"/>
    <property type="match status" value="1"/>
</dbReference>
<dbReference type="SUPFAM" id="SSF55200">
    <property type="entry name" value="Translation initiation factor IF3, C-terminal domain"/>
    <property type="match status" value="1"/>
</dbReference>
<evidence type="ECO:0000256" key="5">
    <source>
        <dbReference type="NCBIfam" id="TIGR00168"/>
    </source>
</evidence>
<feature type="domain" description="Translation initiation factor 3 N-terminal" evidence="9">
    <location>
        <begin position="2"/>
        <end position="68"/>
    </location>
</feature>
<dbReference type="PANTHER" id="PTHR10938">
    <property type="entry name" value="TRANSLATION INITIATION FACTOR IF-3"/>
    <property type="match status" value="1"/>
</dbReference>
<dbReference type="InterPro" id="IPR036787">
    <property type="entry name" value="T_IF-3_N_sf"/>
</dbReference>
<comment type="similarity">
    <text evidence="1 4 6">Belongs to the IF-3 family.</text>
</comment>
<evidence type="ECO:0000259" key="9">
    <source>
        <dbReference type="Pfam" id="PF05198"/>
    </source>
</evidence>
<feature type="compositionally biased region" description="Basic and acidic residues" evidence="7">
    <location>
        <begin position="173"/>
        <end position="183"/>
    </location>
</feature>
<comment type="caution">
    <text evidence="10">The sequence shown here is derived from an EMBL/GenBank/DDBJ whole genome shotgun (WGS) entry which is preliminary data.</text>
</comment>
<dbReference type="NCBIfam" id="TIGR00168">
    <property type="entry name" value="infC"/>
    <property type="match status" value="1"/>
</dbReference>
<accession>A0A953NCF4</accession>
<dbReference type="Gene3D" id="3.30.110.10">
    <property type="entry name" value="Translation initiation factor 3 (IF-3), C-terminal domain"/>
    <property type="match status" value="1"/>
</dbReference>
<dbReference type="InterPro" id="IPR019814">
    <property type="entry name" value="Translation_initiation_fac_3_N"/>
</dbReference>
<feature type="region of interest" description="Disordered" evidence="7">
    <location>
        <begin position="171"/>
        <end position="202"/>
    </location>
</feature>
<dbReference type="InterPro" id="IPR019813">
    <property type="entry name" value="Translation_initiation_fac3_CS"/>
</dbReference>
<dbReference type="GO" id="GO:0005829">
    <property type="term" value="C:cytosol"/>
    <property type="evidence" value="ECO:0007669"/>
    <property type="project" value="TreeGrafter"/>
</dbReference>
<dbReference type="GO" id="GO:0043022">
    <property type="term" value="F:ribosome binding"/>
    <property type="evidence" value="ECO:0007669"/>
    <property type="project" value="TreeGrafter"/>
</dbReference>
<comment type="subunit">
    <text evidence="4 6">Monomer.</text>
</comment>
<dbReference type="Gene3D" id="3.10.20.80">
    <property type="entry name" value="Translation initiation factor 3 (IF-3), N-terminal domain"/>
    <property type="match status" value="1"/>
</dbReference>
<dbReference type="HAMAP" id="MF_00080">
    <property type="entry name" value="IF_3"/>
    <property type="match status" value="1"/>
</dbReference>
<dbReference type="EMBL" id="JAIQBY010000004">
    <property type="protein sequence ID" value="MBZ4195306.1"/>
    <property type="molecule type" value="Genomic_DNA"/>
</dbReference>
<comment type="subcellular location">
    <subcellularLocation>
        <location evidence="4 6">Cytoplasm</location>
    </subcellularLocation>
</comment>
<dbReference type="Proteomes" id="UP000772186">
    <property type="component" value="Unassembled WGS sequence"/>
</dbReference>
<evidence type="ECO:0000256" key="2">
    <source>
        <dbReference type="ARBA" id="ARBA00022540"/>
    </source>
</evidence>
<evidence type="ECO:0000256" key="4">
    <source>
        <dbReference type="HAMAP-Rule" id="MF_00080"/>
    </source>
</evidence>
<name>A0A953NCF4_9MOLU</name>
<dbReference type="SUPFAM" id="SSF54364">
    <property type="entry name" value="Translation initiation factor IF3, N-terminal domain"/>
    <property type="match status" value="1"/>
</dbReference>
<evidence type="ECO:0000256" key="3">
    <source>
        <dbReference type="ARBA" id="ARBA00022917"/>
    </source>
</evidence>
<protein>
    <recommendedName>
        <fullName evidence="4 5">Translation initiation factor IF-3</fullName>
    </recommendedName>
</protein>
<dbReference type="RefSeq" id="WP_205517471.1">
    <property type="nucleotide sequence ID" value="NZ_CP070479.1"/>
</dbReference>
<reference evidence="10 11" key="1">
    <citation type="submission" date="2021-09" db="EMBL/GenBank/DDBJ databases">
        <title>WGS of Mycoplasma sp. Zaradi2 strains.</title>
        <authorList>
            <person name="Spergser J."/>
        </authorList>
    </citation>
    <scope>NUCLEOTIDE SEQUENCE [LARGE SCALE GENOMIC DNA]</scope>
    <source>
        <strain evidence="10 11">1331</strain>
    </source>
</reference>
<dbReference type="PANTHER" id="PTHR10938:SF0">
    <property type="entry name" value="TRANSLATION INITIATION FACTOR IF-3, MITOCHONDRIAL"/>
    <property type="match status" value="1"/>
</dbReference>
<proteinExistence type="inferred from homology"/>
<dbReference type="GO" id="GO:0003743">
    <property type="term" value="F:translation initiation factor activity"/>
    <property type="evidence" value="ECO:0007669"/>
    <property type="project" value="UniProtKB-UniRule"/>
</dbReference>
<gene>
    <name evidence="4 10" type="primary">infC</name>
    <name evidence="10" type="ORF">LAD73_01030</name>
</gene>
<evidence type="ECO:0000313" key="10">
    <source>
        <dbReference type="EMBL" id="MBZ4195306.1"/>
    </source>
</evidence>
<dbReference type="InterPro" id="IPR019815">
    <property type="entry name" value="Translation_initiation_fac_3_C"/>
</dbReference>
<dbReference type="PROSITE" id="PS00938">
    <property type="entry name" value="IF3"/>
    <property type="match status" value="1"/>
</dbReference>
<evidence type="ECO:0000313" key="11">
    <source>
        <dbReference type="Proteomes" id="UP000772186"/>
    </source>
</evidence>
<dbReference type="AlphaFoldDB" id="A0A953NCF4"/>
<dbReference type="GO" id="GO:0016020">
    <property type="term" value="C:membrane"/>
    <property type="evidence" value="ECO:0007669"/>
    <property type="project" value="TreeGrafter"/>
</dbReference>
<keyword evidence="2 4" id="KW-0396">Initiation factor</keyword>
<evidence type="ECO:0000256" key="6">
    <source>
        <dbReference type="RuleBase" id="RU000646"/>
    </source>
</evidence>
<dbReference type="Pfam" id="PF00707">
    <property type="entry name" value="IF3_C"/>
    <property type="match status" value="1"/>
</dbReference>
<sequence length="202" mass="23203">MINENIPFQKVFLIGANGEKIGVKNTYEAITIAKEEKMDLVLIAVDPKPIARVLDYGKFKYERKKKQKIAKEKQTVIQNRQIRLTVMIGEHDLKTKARKALEFLLDGDRVKVSLKFRGREVTRPELGHSVMNRFYALVENVADKTKEPEIVGERFLDMSLQPNKVKVNKYKKEHNLVDKKSDSQDDISNQDTEGGTDAKDEN</sequence>
<organism evidence="10 11">
    <name type="scientific">Mycoplasma tauri</name>
    <dbReference type="NCBI Taxonomy" id="547987"/>
    <lineage>
        <taxon>Bacteria</taxon>
        <taxon>Bacillati</taxon>
        <taxon>Mycoplasmatota</taxon>
        <taxon>Mollicutes</taxon>
        <taxon>Mycoplasmataceae</taxon>
        <taxon>Mycoplasma</taxon>
    </lineage>
</organism>
<evidence type="ECO:0000256" key="1">
    <source>
        <dbReference type="ARBA" id="ARBA00005439"/>
    </source>
</evidence>
<dbReference type="GO" id="GO:0032790">
    <property type="term" value="P:ribosome disassembly"/>
    <property type="evidence" value="ECO:0007669"/>
    <property type="project" value="TreeGrafter"/>
</dbReference>
<keyword evidence="11" id="KW-1185">Reference proteome</keyword>
<dbReference type="InterPro" id="IPR036788">
    <property type="entry name" value="T_IF-3_C_sf"/>
</dbReference>
<evidence type="ECO:0000259" key="8">
    <source>
        <dbReference type="Pfam" id="PF00707"/>
    </source>
</evidence>
<comment type="function">
    <text evidence="4 6">IF-3 binds to the 30S ribosomal subunit and shifts the equilibrium between 70S ribosomes and their 50S and 30S subunits in favor of the free subunits, thus enhancing the availability of 30S subunits on which protein synthesis initiation begins.</text>
</comment>
<feature type="domain" description="Translation initiation factor 3 C-terminal" evidence="8">
    <location>
        <begin position="77"/>
        <end position="163"/>
    </location>
</feature>